<organism evidence="1">
    <name type="scientific">Strombidium inclinatum</name>
    <dbReference type="NCBI Taxonomy" id="197538"/>
    <lineage>
        <taxon>Eukaryota</taxon>
        <taxon>Sar</taxon>
        <taxon>Alveolata</taxon>
        <taxon>Ciliophora</taxon>
        <taxon>Intramacronucleata</taxon>
        <taxon>Spirotrichea</taxon>
        <taxon>Oligotrichia</taxon>
        <taxon>Strombidiidae</taxon>
        <taxon>Strombidium</taxon>
    </lineage>
</organism>
<gene>
    <name evidence="1" type="ORF">SINC0208_LOCUS4586</name>
</gene>
<reference evidence="1" key="1">
    <citation type="submission" date="2021-01" db="EMBL/GenBank/DDBJ databases">
        <authorList>
            <person name="Corre E."/>
            <person name="Pelletier E."/>
            <person name="Niang G."/>
            <person name="Scheremetjew M."/>
            <person name="Finn R."/>
            <person name="Kale V."/>
            <person name="Holt S."/>
            <person name="Cochrane G."/>
            <person name="Meng A."/>
            <person name="Brown T."/>
            <person name="Cohen L."/>
        </authorList>
    </citation>
    <scope>NUCLEOTIDE SEQUENCE</scope>
    <source>
        <strain evidence="1">S3</strain>
    </source>
</reference>
<proteinExistence type="predicted"/>
<protein>
    <submittedName>
        <fullName evidence="1">Uncharacterized protein</fullName>
    </submittedName>
</protein>
<dbReference type="AlphaFoldDB" id="A0A7S3MW64"/>
<name>A0A7S3MW64_9SPIT</name>
<accession>A0A7S3MW64</accession>
<sequence length="212" mass="24380">MFVAEAHRLRRLVAQPLRGSIGDERRTVRRRERGSFLAEYVFQSLGELLLKFEREILVNIIVGGRNRILYIVHRQIDLQEHLFHRAEPIELQFFNRCDVSDLPDLVGQRTNSAIDLFNLRKSLPDIISLRAEALKKQVELVVVPRNLLPQVLHQLLLSLMVLVDVLEDVVFLGAEGPDVFNLLSFELVKQGRLIGDLQLLVLELHPQAVLIF</sequence>
<evidence type="ECO:0000313" key="1">
    <source>
        <dbReference type="EMBL" id="CAE0324000.1"/>
    </source>
</evidence>
<dbReference type="EMBL" id="HBIH01011058">
    <property type="protein sequence ID" value="CAE0324000.1"/>
    <property type="molecule type" value="Transcribed_RNA"/>
</dbReference>